<keyword evidence="2" id="KW-1185">Reference proteome</keyword>
<reference evidence="1" key="1">
    <citation type="journal article" date="2021" name="New Phytol.">
        <title>Evolutionary innovations through gain and loss of genes in the ectomycorrhizal Boletales.</title>
        <authorList>
            <person name="Wu G."/>
            <person name="Miyauchi S."/>
            <person name="Morin E."/>
            <person name="Kuo A."/>
            <person name="Drula E."/>
            <person name="Varga T."/>
            <person name="Kohler A."/>
            <person name="Feng B."/>
            <person name="Cao Y."/>
            <person name="Lipzen A."/>
            <person name="Daum C."/>
            <person name="Hundley H."/>
            <person name="Pangilinan J."/>
            <person name="Johnson J."/>
            <person name="Barry K."/>
            <person name="LaButti K."/>
            <person name="Ng V."/>
            <person name="Ahrendt S."/>
            <person name="Min B."/>
            <person name="Choi I.G."/>
            <person name="Park H."/>
            <person name="Plett J.M."/>
            <person name="Magnuson J."/>
            <person name="Spatafora J.W."/>
            <person name="Nagy L.G."/>
            <person name="Henrissat B."/>
            <person name="Grigoriev I.V."/>
            <person name="Yang Z.L."/>
            <person name="Xu J."/>
            <person name="Martin F.M."/>
        </authorList>
    </citation>
    <scope>NUCLEOTIDE SEQUENCE</scope>
    <source>
        <strain evidence="1">KUC20120723A-06</strain>
    </source>
</reference>
<gene>
    <name evidence="1" type="ORF">BV22DRAFT_1090180</name>
</gene>
<proteinExistence type="predicted"/>
<evidence type="ECO:0000313" key="1">
    <source>
        <dbReference type="EMBL" id="KAH7924824.1"/>
    </source>
</evidence>
<accession>A0ACB8BGJ1</accession>
<dbReference type="Proteomes" id="UP000790709">
    <property type="component" value="Unassembled WGS sequence"/>
</dbReference>
<name>A0ACB8BGJ1_9AGAM</name>
<evidence type="ECO:0000313" key="2">
    <source>
        <dbReference type="Proteomes" id="UP000790709"/>
    </source>
</evidence>
<sequence>MSTYSIFRTLTISRYQILASRLVTPHLIATSVPSSSRHASAAPVARLTGDKIPHPYVRVVNSETGKLEPVTSLKSLIASLDKKVWLVELVSEKPEPLVKIVDRKESFRKLKEQQRAHRAGIKASAQKEIQVTWGVGAGDLEHKLAKARSELEKGYRVDIVIAPKKRQPLPKPSEMEARANEMAATLADIAKEWKARDVQKTITVMSFQKLPQTPS</sequence>
<dbReference type="EMBL" id="MU266415">
    <property type="protein sequence ID" value="KAH7924824.1"/>
    <property type="molecule type" value="Genomic_DNA"/>
</dbReference>
<organism evidence="1 2">
    <name type="scientific">Leucogyrophana mollusca</name>
    <dbReference type="NCBI Taxonomy" id="85980"/>
    <lineage>
        <taxon>Eukaryota</taxon>
        <taxon>Fungi</taxon>
        <taxon>Dikarya</taxon>
        <taxon>Basidiomycota</taxon>
        <taxon>Agaricomycotina</taxon>
        <taxon>Agaricomycetes</taxon>
        <taxon>Agaricomycetidae</taxon>
        <taxon>Boletales</taxon>
        <taxon>Boletales incertae sedis</taxon>
        <taxon>Leucogyrophana</taxon>
    </lineage>
</organism>
<protein>
    <submittedName>
        <fullName evidence="1">Uncharacterized protein</fullName>
    </submittedName>
</protein>
<comment type="caution">
    <text evidence="1">The sequence shown here is derived from an EMBL/GenBank/DDBJ whole genome shotgun (WGS) entry which is preliminary data.</text>
</comment>